<reference evidence="5" key="1">
    <citation type="submission" date="2020-04" db="EMBL/GenBank/DDBJ databases">
        <title>Deep metagenomics examines the oral microbiome during advanced dental caries in children, revealing novel taxa and co-occurrences with host molecules.</title>
        <authorList>
            <person name="Baker J.L."/>
            <person name="Morton J.T."/>
            <person name="Dinis M."/>
            <person name="Alvarez R."/>
            <person name="Tran N.C."/>
            <person name="Knight R."/>
            <person name="Edlund A."/>
        </authorList>
    </citation>
    <scope>NUCLEOTIDE SEQUENCE</scope>
    <source>
        <strain evidence="5">JCVI_23_bin.16</strain>
    </source>
</reference>
<dbReference type="Proteomes" id="UP000757900">
    <property type="component" value="Unassembled WGS sequence"/>
</dbReference>
<dbReference type="GO" id="GO:0000156">
    <property type="term" value="F:phosphorelay response regulator activity"/>
    <property type="evidence" value="ECO:0007669"/>
    <property type="project" value="InterPro"/>
</dbReference>
<comment type="caution">
    <text evidence="5">The sequence shown here is derived from an EMBL/GenBank/DDBJ whole genome shotgun (WGS) entry which is preliminary data.</text>
</comment>
<evidence type="ECO:0000256" key="2">
    <source>
        <dbReference type="ARBA" id="ARBA00023012"/>
    </source>
</evidence>
<evidence type="ECO:0000313" key="5">
    <source>
        <dbReference type="EMBL" id="MBF0935043.1"/>
    </source>
</evidence>
<dbReference type="CDD" id="cd17533">
    <property type="entry name" value="REC_LytTR_AgrA-like"/>
    <property type="match status" value="1"/>
</dbReference>
<dbReference type="Gene3D" id="3.40.50.2300">
    <property type="match status" value="1"/>
</dbReference>
<evidence type="ECO:0000256" key="3">
    <source>
        <dbReference type="PROSITE-ProRule" id="PRU00169"/>
    </source>
</evidence>
<protein>
    <submittedName>
        <fullName evidence="5">Response regulator</fullName>
    </submittedName>
</protein>
<feature type="non-terminal residue" evidence="5">
    <location>
        <position position="169"/>
    </location>
</feature>
<dbReference type="PANTHER" id="PTHR37299:SF3">
    <property type="entry name" value="STAGE 0 SPORULATION PROTEIN A HOMOLOG"/>
    <property type="match status" value="1"/>
</dbReference>
<dbReference type="InterPro" id="IPR011006">
    <property type="entry name" value="CheY-like_superfamily"/>
</dbReference>
<dbReference type="GO" id="GO:0003677">
    <property type="term" value="F:DNA binding"/>
    <property type="evidence" value="ECO:0007669"/>
    <property type="project" value="InterPro"/>
</dbReference>
<dbReference type="InterPro" id="IPR046947">
    <property type="entry name" value="LytR-like"/>
</dbReference>
<organism evidence="5 6">
    <name type="scientific">Abiotrophia defectiva</name>
    <name type="common">Streptococcus defectivus</name>
    <dbReference type="NCBI Taxonomy" id="46125"/>
    <lineage>
        <taxon>Bacteria</taxon>
        <taxon>Bacillati</taxon>
        <taxon>Bacillota</taxon>
        <taxon>Bacilli</taxon>
        <taxon>Lactobacillales</taxon>
        <taxon>Aerococcaceae</taxon>
        <taxon>Abiotrophia</taxon>
    </lineage>
</organism>
<gene>
    <name evidence="5" type="ORF">HXK00_05300</name>
</gene>
<keyword evidence="2" id="KW-0902">Two-component regulatory system</keyword>
<keyword evidence="3" id="KW-0597">Phosphoprotein</keyword>
<evidence type="ECO:0000313" key="6">
    <source>
        <dbReference type="Proteomes" id="UP000757900"/>
    </source>
</evidence>
<dbReference type="AlphaFoldDB" id="A0A929QSS6"/>
<keyword evidence="1" id="KW-0963">Cytoplasm</keyword>
<proteinExistence type="predicted"/>
<dbReference type="EMBL" id="JABZFV010000116">
    <property type="protein sequence ID" value="MBF0935043.1"/>
    <property type="molecule type" value="Genomic_DNA"/>
</dbReference>
<evidence type="ECO:0000256" key="1">
    <source>
        <dbReference type="ARBA" id="ARBA00022490"/>
    </source>
</evidence>
<accession>A0A929QSS6</accession>
<feature type="domain" description="Response regulatory" evidence="4">
    <location>
        <begin position="7"/>
        <end position="130"/>
    </location>
</feature>
<feature type="modified residue" description="4-aspartylphosphate" evidence="3">
    <location>
        <position position="64"/>
    </location>
</feature>
<evidence type="ECO:0000259" key="4">
    <source>
        <dbReference type="PROSITE" id="PS50110"/>
    </source>
</evidence>
<name>A0A929QSS6_ABIDE</name>
<dbReference type="SMART" id="SM00448">
    <property type="entry name" value="REC"/>
    <property type="match status" value="1"/>
</dbReference>
<dbReference type="PANTHER" id="PTHR37299">
    <property type="entry name" value="TRANSCRIPTIONAL REGULATOR-RELATED"/>
    <property type="match status" value="1"/>
</dbReference>
<dbReference type="SUPFAM" id="SSF52172">
    <property type="entry name" value="CheY-like"/>
    <property type="match status" value="1"/>
</dbReference>
<sequence>MNNFKFPIYVCEDNAKQRDWLTHLIRQYVMIEDLPMELVCSTGDPQVLLDTWAESRQHGLFFLDIDLQAEIDGLELARRIRDVDSLAILVFVTTREDYIPLTFDYQVMPLDFIPKDDPEVMARRIKKALSTYAKRQLKDGDVKQVFSFKQGSREIALPYNQIQYLATAG</sequence>
<dbReference type="PROSITE" id="PS50110">
    <property type="entry name" value="RESPONSE_REGULATORY"/>
    <property type="match status" value="1"/>
</dbReference>
<dbReference type="InterPro" id="IPR001789">
    <property type="entry name" value="Sig_transdc_resp-reg_receiver"/>
</dbReference>